<proteinExistence type="predicted"/>
<reference evidence="1" key="1">
    <citation type="journal article" date="2007" name="Microbiology">
        <title>Comparative analysis of the Corynebacterium glutamicum group and complete genome sequence of strain R.</title>
        <authorList>
            <person name="Yukawa H."/>
            <person name="Omumasaba C.A."/>
            <person name="Nonaka H."/>
            <person name="Kos P."/>
            <person name="Okai N."/>
            <person name="Suzuki N."/>
            <person name="Suda M."/>
            <person name="Tsuge Y."/>
            <person name="Watanabe J."/>
            <person name="Ikeda Y."/>
            <person name="Vertes A.A."/>
            <person name="Inui M."/>
        </authorList>
    </citation>
    <scope>NUCLEOTIDE SEQUENCE</scope>
    <source>
        <strain evidence="1">R</strain>
    </source>
</reference>
<dbReference type="KEGG" id="cgt:cgR_1125"/>
<dbReference type="RefSeq" id="WP_011897016.1">
    <property type="nucleotide sequence ID" value="NC_009342.1"/>
</dbReference>
<dbReference type="Gene3D" id="3.40.50.720">
    <property type="entry name" value="NAD(P)-binding Rossmann-like Domain"/>
    <property type="match status" value="1"/>
</dbReference>
<protein>
    <recommendedName>
        <fullName evidence="2">Aspartate/homoserine dehydrogenase NAD-binding domain-containing protein</fullName>
    </recommendedName>
</protein>
<dbReference type="SUPFAM" id="SSF51735">
    <property type="entry name" value="NAD(P)-binding Rossmann-fold domains"/>
    <property type="match status" value="1"/>
</dbReference>
<organism evidence="1">
    <name type="scientific">Corynebacterium glutamicum (strain R)</name>
    <dbReference type="NCBI Taxonomy" id="340322"/>
    <lineage>
        <taxon>Bacteria</taxon>
        <taxon>Bacillati</taxon>
        <taxon>Actinomycetota</taxon>
        <taxon>Actinomycetes</taxon>
        <taxon>Mycobacteriales</taxon>
        <taxon>Corynebacteriaceae</taxon>
        <taxon>Corynebacterium</taxon>
    </lineage>
</organism>
<evidence type="ECO:0008006" key="2">
    <source>
        <dbReference type="Google" id="ProtNLM"/>
    </source>
</evidence>
<gene>
    <name evidence="1" type="ordered locus">cgR_1125</name>
</gene>
<dbReference type="AlphaFoldDB" id="A0AB72V9Q5"/>
<dbReference type="InterPro" id="IPR036291">
    <property type="entry name" value="NAD(P)-bd_dom_sf"/>
</dbReference>
<dbReference type="Proteomes" id="UP000006698">
    <property type="component" value="Chromosome"/>
</dbReference>
<sequence length="120" mass="12542">MATSAPKVLLLGFGAIGRQLVTLFDEGEFEVKAFVSTVSPHIVHGTLGIELYDDQLPKFIADSGSVVEVAHGKDLILTSVGALAEQAVRQALLVGSGKVHVTSGAIGGFDLFLRSGRPVQ</sequence>
<evidence type="ECO:0000313" key="1">
    <source>
        <dbReference type="EMBL" id="BAF54102.1"/>
    </source>
</evidence>
<accession>A0AB72V9Q5</accession>
<name>A0AB72V9Q5_CORGB</name>
<dbReference type="EMBL" id="AP009044">
    <property type="protein sequence ID" value="BAF54102.1"/>
    <property type="molecule type" value="Genomic_DNA"/>
</dbReference>